<dbReference type="InterPro" id="IPR014720">
    <property type="entry name" value="dsRBD_dom"/>
</dbReference>
<feature type="active site" evidence="15">
    <location>
        <position position="125"/>
    </location>
</feature>
<dbReference type="GO" id="GO:0019843">
    <property type="term" value="F:rRNA binding"/>
    <property type="evidence" value="ECO:0007669"/>
    <property type="project" value="UniProtKB-KW"/>
</dbReference>
<dbReference type="GO" id="GO:0008033">
    <property type="term" value="P:tRNA processing"/>
    <property type="evidence" value="ECO:0007669"/>
    <property type="project" value="UniProtKB-KW"/>
</dbReference>
<evidence type="ECO:0000256" key="5">
    <source>
        <dbReference type="ARBA" id="ARBA00022490"/>
    </source>
</evidence>
<evidence type="ECO:0000256" key="3">
    <source>
        <dbReference type="ARBA" id="ARBA00010183"/>
    </source>
</evidence>
<keyword evidence="7 15" id="KW-0507">mRNA processing</keyword>
<keyword evidence="11 15" id="KW-0255">Endonuclease</keyword>
<dbReference type="GO" id="GO:0005737">
    <property type="term" value="C:cytoplasm"/>
    <property type="evidence" value="ECO:0007669"/>
    <property type="project" value="UniProtKB-SubCell"/>
</dbReference>
<dbReference type="GO" id="GO:0006397">
    <property type="term" value="P:mRNA processing"/>
    <property type="evidence" value="ECO:0007669"/>
    <property type="project" value="UniProtKB-UniRule"/>
</dbReference>
<evidence type="ECO:0000313" key="18">
    <source>
        <dbReference type="EMBL" id="QOV20463.1"/>
    </source>
</evidence>
<dbReference type="Gene3D" id="3.30.160.20">
    <property type="match status" value="1"/>
</dbReference>
<keyword evidence="12 15" id="KW-0378">Hydrolase</keyword>
<evidence type="ECO:0000256" key="9">
    <source>
        <dbReference type="ARBA" id="ARBA00022722"/>
    </source>
</evidence>
<dbReference type="InterPro" id="IPR011907">
    <property type="entry name" value="RNase_III"/>
</dbReference>
<dbReference type="PROSITE" id="PS50137">
    <property type="entry name" value="DS_RBD"/>
    <property type="match status" value="1"/>
</dbReference>
<evidence type="ECO:0000259" key="17">
    <source>
        <dbReference type="PROSITE" id="PS50142"/>
    </source>
</evidence>
<dbReference type="SMART" id="SM00358">
    <property type="entry name" value="DSRM"/>
    <property type="match status" value="1"/>
</dbReference>
<keyword evidence="10 15" id="KW-0479">Metal-binding</keyword>
<dbReference type="EMBL" id="CP063304">
    <property type="protein sequence ID" value="QOV20463.1"/>
    <property type="molecule type" value="Genomic_DNA"/>
</dbReference>
<gene>
    <name evidence="15 18" type="primary">rnc</name>
    <name evidence="18" type="ORF">INP51_05825</name>
</gene>
<comment type="cofactor">
    <cofactor evidence="15">
        <name>Mg(2+)</name>
        <dbReference type="ChEBI" id="CHEBI:18420"/>
    </cofactor>
</comment>
<evidence type="ECO:0000256" key="4">
    <source>
        <dbReference type="ARBA" id="ARBA00011738"/>
    </source>
</evidence>
<accession>A0A7M2RJG7</accession>
<keyword evidence="6 15" id="KW-0698">rRNA processing</keyword>
<comment type="catalytic activity">
    <reaction evidence="1 15">
        <text>Endonucleolytic cleavage to 5'-phosphomonoester.</text>
        <dbReference type="EC" id="3.1.26.3"/>
    </reaction>
</comment>
<dbReference type="Gene3D" id="1.10.1520.10">
    <property type="entry name" value="Ribonuclease III domain"/>
    <property type="match status" value="1"/>
</dbReference>
<dbReference type="InterPro" id="IPR000999">
    <property type="entry name" value="RNase_III_dom"/>
</dbReference>
<evidence type="ECO:0000256" key="15">
    <source>
        <dbReference type="HAMAP-Rule" id="MF_00104"/>
    </source>
</evidence>
<name>A0A7M2RJG7_9FIRM</name>
<dbReference type="AlphaFoldDB" id="A0A7M2RJG7"/>
<dbReference type="PANTHER" id="PTHR11207:SF0">
    <property type="entry name" value="RIBONUCLEASE 3"/>
    <property type="match status" value="1"/>
</dbReference>
<dbReference type="CDD" id="cd10845">
    <property type="entry name" value="DSRM_RNAse_III_family"/>
    <property type="match status" value="1"/>
</dbReference>
<evidence type="ECO:0000256" key="12">
    <source>
        <dbReference type="ARBA" id="ARBA00022801"/>
    </source>
</evidence>
<dbReference type="EC" id="3.1.26.3" evidence="15"/>
<dbReference type="KEGG" id="bliq:INP51_05825"/>
<evidence type="ECO:0000256" key="11">
    <source>
        <dbReference type="ARBA" id="ARBA00022759"/>
    </source>
</evidence>
<keyword evidence="13 15" id="KW-0460">Magnesium</keyword>
<sequence>MNKTDRLKELEKRIEYRFLDFSLLEMAMRHSSYTNEHKMSRLECNERLEFLGDAVLEVVSSEFLYNMYPDKPEGELTKMRASLVCEPTLAYDAREIDLGSFLLLGKGEEATGGRNRDSVTSDAFESIIGAIFLDGGFANAKEFILAHVLDDVEHKQLFYDSKTILQEIIQGEKEGDVTYVITGEKGPDHNKSFDAAVLIETEKIGEGSGKTKKAAEQQAAYDAICKIKKSR</sequence>
<keyword evidence="8 15" id="KW-0819">tRNA processing</keyword>
<evidence type="ECO:0000256" key="10">
    <source>
        <dbReference type="ARBA" id="ARBA00022723"/>
    </source>
</evidence>
<feature type="domain" description="DRBM" evidence="16">
    <location>
        <begin position="160"/>
        <end position="229"/>
    </location>
</feature>
<feature type="active site" evidence="15">
    <location>
        <position position="53"/>
    </location>
</feature>
<dbReference type="FunFam" id="3.30.160.20:FF:000003">
    <property type="entry name" value="Ribonuclease 3"/>
    <property type="match status" value="1"/>
</dbReference>
<dbReference type="SUPFAM" id="SSF69065">
    <property type="entry name" value="RNase III domain-like"/>
    <property type="match status" value="1"/>
</dbReference>
<proteinExistence type="inferred from homology"/>
<comment type="similarity">
    <text evidence="3">Belongs to the ribonuclease III family.</text>
</comment>
<protein>
    <recommendedName>
        <fullName evidence="15">Ribonuclease 3</fullName>
        <ecNumber evidence="15">3.1.26.3</ecNumber>
    </recommendedName>
    <alternativeName>
        <fullName evidence="15">Ribonuclease III</fullName>
        <shortName evidence="15">RNase III</shortName>
    </alternativeName>
</protein>
<evidence type="ECO:0000256" key="1">
    <source>
        <dbReference type="ARBA" id="ARBA00000109"/>
    </source>
</evidence>
<comment type="subcellular location">
    <subcellularLocation>
        <location evidence="2 15">Cytoplasm</location>
    </subcellularLocation>
</comment>
<evidence type="ECO:0000256" key="2">
    <source>
        <dbReference type="ARBA" id="ARBA00004496"/>
    </source>
</evidence>
<feature type="binding site" evidence="15">
    <location>
        <position position="125"/>
    </location>
    <ligand>
        <name>Mg(2+)</name>
        <dbReference type="ChEBI" id="CHEBI:18420"/>
    </ligand>
</feature>
<keyword evidence="19" id="KW-1185">Reference proteome</keyword>
<feature type="binding site" evidence="15">
    <location>
        <position position="122"/>
    </location>
    <ligand>
        <name>Mg(2+)</name>
        <dbReference type="ChEBI" id="CHEBI:18420"/>
    </ligand>
</feature>
<keyword evidence="9 15" id="KW-0540">Nuclease</keyword>
<comment type="function">
    <text evidence="15">Digests double-stranded RNA. Involved in the processing of primary rRNA transcript to yield the immediate precursors to the large and small rRNAs (23S and 16S). Processes some mRNAs, and tRNAs when they are encoded in the rRNA operon. Processes pre-crRNA and tracrRNA of type II CRISPR loci if present in the organism.</text>
</comment>
<evidence type="ECO:0000256" key="14">
    <source>
        <dbReference type="ARBA" id="ARBA00022884"/>
    </source>
</evidence>
<evidence type="ECO:0000313" key="19">
    <source>
        <dbReference type="Proteomes" id="UP000593601"/>
    </source>
</evidence>
<evidence type="ECO:0000256" key="13">
    <source>
        <dbReference type="ARBA" id="ARBA00022842"/>
    </source>
</evidence>
<dbReference type="Pfam" id="PF00035">
    <property type="entry name" value="dsrm"/>
    <property type="match status" value="1"/>
</dbReference>
<dbReference type="FunFam" id="1.10.1520.10:FF:000001">
    <property type="entry name" value="Ribonuclease 3"/>
    <property type="match status" value="1"/>
</dbReference>
<dbReference type="RefSeq" id="WP_193736783.1">
    <property type="nucleotide sequence ID" value="NZ_CP063304.1"/>
</dbReference>
<keyword evidence="5 15" id="KW-0963">Cytoplasm</keyword>
<keyword evidence="14 15" id="KW-0694">RNA-binding</keyword>
<reference evidence="18 19" key="1">
    <citation type="submission" date="2020-10" db="EMBL/GenBank/DDBJ databases">
        <title>Blautia liquoris sp.nov., isolated from the mud in a fermentation cellar used for the production of Chinese strong-flavoured liquor.</title>
        <authorList>
            <person name="Lu L."/>
        </authorList>
    </citation>
    <scope>NUCLEOTIDE SEQUENCE [LARGE SCALE GENOMIC DNA]</scope>
    <source>
        <strain evidence="18 19">LZLJ-3</strain>
    </source>
</reference>
<dbReference type="PROSITE" id="PS50142">
    <property type="entry name" value="RNASE_3_2"/>
    <property type="match status" value="1"/>
</dbReference>
<feature type="binding site" evidence="15">
    <location>
        <position position="49"/>
    </location>
    <ligand>
        <name>Mg(2+)</name>
        <dbReference type="ChEBI" id="CHEBI:18420"/>
    </ligand>
</feature>
<dbReference type="GO" id="GO:0042802">
    <property type="term" value="F:identical protein binding"/>
    <property type="evidence" value="ECO:0007669"/>
    <property type="project" value="UniProtKB-ARBA"/>
</dbReference>
<dbReference type="Pfam" id="PF14622">
    <property type="entry name" value="Ribonucleas_3_3"/>
    <property type="match status" value="1"/>
</dbReference>
<dbReference type="GO" id="GO:0010468">
    <property type="term" value="P:regulation of gene expression"/>
    <property type="evidence" value="ECO:0007669"/>
    <property type="project" value="TreeGrafter"/>
</dbReference>
<dbReference type="GO" id="GO:0004525">
    <property type="term" value="F:ribonuclease III activity"/>
    <property type="evidence" value="ECO:0007669"/>
    <property type="project" value="UniProtKB-UniRule"/>
</dbReference>
<dbReference type="GO" id="GO:0006364">
    <property type="term" value="P:rRNA processing"/>
    <property type="evidence" value="ECO:0007669"/>
    <property type="project" value="UniProtKB-UniRule"/>
</dbReference>
<dbReference type="PANTHER" id="PTHR11207">
    <property type="entry name" value="RIBONUCLEASE III"/>
    <property type="match status" value="1"/>
</dbReference>
<dbReference type="HAMAP" id="MF_00104">
    <property type="entry name" value="RNase_III"/>
    <property type="match status" value="1"/>
</dbReference>
<evidence type="ECO:0000256" key="7">
    <source>
        <dbReference type="ARBA" id="ARBA00022664"/>
    </source>
</evidence>
<feature type="domain" description="RNase III" evidence="17">
    <location>
        <begin position="7"/>
        <end position="136"/>
    </location>
</feature>
<dbReference type="Proteomes" id="UP000593601">
    <property type="component" value="Chromosome"/>
</dbReference>
<dbReference type="CDD" id="cd00593">
    <property type="entry name" value="RIBOc"/>
    <property type="match status" value="1"/>
</dbReference>
<dbReference type="PROSITE" id="PS00517">
    <property type="entry name" value="RNASE_3_1"/>
    <property type="match status" value="1"/>
</dbReference>
<dbReference type="GO" id="GO:0003725">
    <property type="term" value="F:double-stranded RNA binding"/>
    <property type="evidence" value="ECO:0007669"/>
    <property type="project" value="TreeGrafter"/>
</dbReference>
<keyword evidence="15" id="KW-0699">rRNA-binding</keyword>
<dbReference type="SMART" id="SM00535">
    <property type="entry name" value="RIBOc"/>
    <property type="match status" value="1"/>
</dbReference>
<evidence type="ECO:0000256" key="8">
    <source>
        <dbReference type="ARBA" id="ARBA00022694"/>
    </source>
</evidence>
<dbReference type="SUPFAM" id="SSF54768">
    <property type="entry name" value="dsRNA-binding domain-like"/>
    <property type="match status" value="1"/>
</dbReference>
<evidence type="ECO:0000259" key="16">
    <source>
        <dbReference type="PROSITE" id="PS50137"/>
    </source>
</evidence>
<dbReference type="NCBIfam" id="TIGR02191">
    <property type="entry name" value="RNaseIII"/>
    <property type="match status" value="1"/>
</dbReference>
<comment type="subunit">
    <text evidence="4 15">Homodimer.</text>
</comment>
<dbReference type="InterPro" id="IPR036389">
    <property type="entry name" value="RNase_III_sf"/>
</dbReference>
<evidence type="ECO:0000256" key="6">
    <source>
        <dbReference type="ARBA" id="ARBA00022552"/>
    </source>
</evidence>
<organism evidence="18 19">
    <name type="scientific">Blautia liquoris</name>
    <dbReference type="NCBI Taxonomy" id="2779518"/>
    <lineage>
        <taxon>Bacteria</taxon>
        <taxon>Bacillati</taxon>
        <taxon>Bacillota</taxon>
        <taxon>Clostridia</taxon>
        <taxon>Lachnospirales</taxon>
        <taxon>Lachnospiraceae</taxon>
        <taxon>Blautia</taxon>
    </lineage>
</organism>
<dbReference type="GO" id="GO:0046872">
    <property type="term" value="F:metal ion binding"/>
    <property type="evidence" value="ECO:0007669"/>
    <property type="project" value="UniProtKB-KW"/>
</dbReference>